<gene>
    <name evidence="4" type="primary">lnrL_3</name>
    <name evidence="4" type="ORF">Rcae01_05709</name>
</gene>
<dbReference type="InterPro" id="IPR003439">
    <property type="entry name" value="ABC_transporter-like_ATP-bd"/>
</dbReference>
<keyword evidence="5" id="KW-1185">Reference proteome</keyword>
<dbReference type="Proteomes" id="UP001416858">
    <property type="component" value="Unassembled WGS sequence"/>
</dbReference>
<dbReference type="InterPro" id="IPR027417">
    <property type="entry name" value="P-loop_NTPase"/>
</dbReference>
<keyword evidence="1" id="KW-0547">Nucleotide-binding</keyword>
<comment type="caution">
    <text evidence="4">The sequence shown here is derived from an EMBL/GenBank/DDBJ whole genome shotgun (WGS) entry which is preliminary data.</text>
</comment>
<dbReference type="InterPro" id="IPR017871">
    <property type="entry name" value="ABC_transporter-like_CS"/>
</dbReference>
<name>A0ABP9W2S0_9BACT</name>
<dbReference type="PROSITE" id="PS50893">
    <property type="entry name" value="ABC_TRANSPORTER_2"/>
    <property type="match status" value="1"/>
</dbReference>
<evidence type="ECO:0000256" key="1">
    <source>
        <dbReference type="ARBA" id="ARBA00022741"/>
    </source>
</evidence>
<accession>A0ABP9W2S0</accession>
<keyword evidence="2 4" id="KW-0067">ATP-binding</keyword>
<evidence type="ECO:0000256" key="2">
    <source>
        <dbReference type="ARBA" id="ARBA00022840"/>
    </source>
</evidence>
<dbReference type="Gene3D" id="3.40.50.300">
    <property type="entry name" value="P-loop containing nucleotide triphosphate hydrolases"/>
    <property type="match status" value="1"/>
</dbReference>
<dbReference type="InterPro" id="IPR003593">
    <property type="entry name" value="AAA+_ATPase"/>
</dbReference>
<dbReference type="Pfam" id="PF00005">
    <property type="entry name" value="ABC_tran"/>
    <property type="match status" value="1"/>
</dbReference>
<evidence type="ECO:0000313" key="5">
    <source>
        <dbReference type="Proteomes" id="UP001416858"/>
    </source>
</evidence>
<dbReference type="PANTHER" id="PTHR43582">
    <property type="entry name" value="LINEARMYCIN RESISTANCE ATP-BINDING PROTEIN LNRL"/>
    <property type="match status" value="1"/>
</dbReference>
<protein>
    <submittedName>
        <fullName evidence="4">Linearmycin resistance ATP-binding protein LnrL</fullName>
    </submittedName>
</protein>
<dbReference type="RefSeq" id="WP_345687915.1">
    <property type="nucleotide sequence ID" value="NZ_BAABRO010000020.1"/>
</dbReference>
<evidence type="ECO:0000259" key="3">
    <source>
        <dbReference type="PROSITE" id="PS50893"/>
    </source>
</evidence>
<sequence length="303" mass="33438">MASLTAILSIQAAEKSHGKTRALRGLSLDLYPGELLGLLGPNGAGKTTLIRCLAGRSRLDNGSFKFALGTDRTRSLGVVPQSIALYDDLTAQQNLMVFGKLHAVNRRRLGQRVDQALQWANLTDRRHHLVKTFSGGMQRRLNIACSVLHRPAILLLDEPTVGVDPQSRGRIHEMIDELRDRGTAILLTTHQLDEAQYRCDRIAIVDQGKVIGMGTLDELIARTVGHCQLLRIRFPHVVDATRHGLSMDESGTTGTCEISNPATQLAEILTSLERDQLQVAQVVLKQPTLEDVFLHLTGKELRE</sequence>
<dbReference type="SMART" id="SM00382">
    <property type="entry name" value="AAA"/>
    <property type="match status" value="1"/>
</dbReference>
<reference evidence="4 5" key="1">
    <citation type="submission" date="2024-02" db="EMBL/GenBank/DDBJ databases">
        <title>Rhodopirellula caenicola NBRC 110016.</title>
        <authorList>
            <person name="Ichikawa N."/>
            <person name="Katano-Makiyama Y."/>
            <person name="Hidaka K."/>
        </authorList>
    </citation>
    <scope>NUCLEOTIDE SEQUENCE [LARGE SCALE GENOMIC DNA]</scope>
    <source>
        <strain evidence="4 5">NBRC 110016</strain>
    </source>
</reference>
<proteinExistence type="predicted"/>
<organism evidence="4 5">
    <name type="scientific">Novipirellula caenicola</name>
    <dbReference type="NCBI Taxonomy" id="1536901"/>
    <lineage>
        <taxon>Bacteria</taxon>
        <taxon>Pseudomonadati</taxon>
        <taxon>Planctomycetota</taxon>
        <taxon>Planctomycetia</taxon>
        <taxon>Pirellulales</taxon>
        <taxon>Pirellulaceae</taxon>
        <taxon>Novipirellula</taxon>
    </lineage>
</organism>
<dbReference type="GO" id="GO:0005524">
    <property type="term" value="F:ATP binding"/>
    <property type="evidence" value="ECO:0007669"/>
    <property type="project" value="UniProtKB-KW"/>
</dbReference>
<dbReference type="EMBL" id="BAABRO010000020">
    <property type="protein sequence ID" value="GAA5510203.1"/>
    <property type="molecule type" value="Genomic_DNA"/>
</dbReference>
<dbReference type="SUPFAM" id="SSF52540">
    <property type="entry name" value="P-loop containing nucleoside triphosphate hydrolases"/>
    <property type="match status" value="1"/>
</dbReference>
<dbReference type="PANTHER" id="PTHR43582:SF2">
    <property type="entry name" value="LINEARMYCIN RESISTANCE ATP-BINDING PROTEIN LNRL"/>
    <property type="match status" value="1"/>
</dbReference>
<dbReference type="PROSITE" id="PS00211">
    <property type="entry name" value="ABC_TRANSPORTER_1"/>
    <property type="match status" value="1"/>
</dbReference>
<evidence type="ECO:0000313" key="4">
    <source>
        <dbReference type="EMBL" id="GAA5510203.1"/>
    </source>
</evidence>
<feature type="domain" description="ABC transporter" evidence="3">
    <location>
        <begin position="8"/>
        <end position="232"/>
    </location>
</feature>